<evidence type="ECO:0000256" key="3">
    <source>
        <dbReference type="ARBA" id="ARBA00022452"/>
    </source>
</evidence>
<dbReference type="GO" id="GO:0009279">
    <property type="term" value="C:cell outer membrane"/>
    <property type="evidence" value="ECO:0007669"/>
    <property type="project" value="UniProtKB-SubCell"/>
</dbReference>
<keyword evidence="6" id="KW-0408">Iron</keyword>
<evidence type="ECO:0000313" key="17">
    <source>
        <dbReference type="Proteomes" id="UP000189818"/>
    </source>
</evidence>
<dbReference type="Pfam" id="PF00593">
    <property type="entry name" value="TonB_dep_Rec_b-barrel"/>
    <property type="match status" value="1"/>
</dbReference>
<dbReference type="InterPro" id="IPR036942">
    <property type="entry name" value="Beta-barrel_TonB_sf"/>
</dbReference>
<evidence type="ECO:0000313" key="16">
    <source>
        <dbReference type="EMBL" id="SKB64398.1"/>
    </source>
</evidence>
<keyword evidence="2 11" id="KW-0813">Transport</keyword>
<gene>
    <name evidence="16" type="ORF">SAMN06295920_104410</name>
</gene>
<keyword evidence="3 11" id="KW-1134">Transmembrane beta strand</keyword>
<feature type="domain" description="TonB-dependent receptor plug" evidence="15">
    <location>
        <begin position="54"/>
        <end position="161"/>
    </location>
</feature>
<keyword evidence="4" id="KW-0410">Iron transport</keyword>
<dbReference type="Proteomes" id="UP000189818">
    <property type="component" value="Unassembled WGS sequence"/>
</dbReference>
<feature type="signal peptide" evidence="13">
    <location>
        <begin position="1"/>
        <end position="29"/>
    </location>
</feature>
<evidence type="ECO:0000256" key="10">
    <source>
        <dbReference type="ARBA" id="ARBA00023237"/>
    </source>
</evidence>
<dbReference type="PROSITE" id="PS52016">
    <property type="entry name" value="TONB_DEPENDENT_REC_3"/>
    <property type="match status" value="1"/>
</dbReference>
<comment type="subcellular location">
    <subcellularLocation>
        <location evidence="1 11">Cell outer membrane</location>
        <topology evidence="1 11">Multi-pass membrane protein</topology>
    </subcellularLocation>
</comment>
<evidence type="ECO:0000256" key="5">
    <source>
        <dbReference type="ARBA" id="ARBA00022692"/>
    </source>
</evidence>
<name>A0A1T5CY05_9SPHN</name>
<evidence type="ECO:0000256" key="9">
    <source>
        <dbReference type="ARBA" id="ARBA00023136"/>
    </source>
</evidence>
<dbReference type="Gene3D" id="2.40.170.20">
    <property type="entry name" value="TonB-dependent receptor, beta-barrel domain"/>
    <property type="match status" value="1"/>
</dbReference>
<keyword evidence="10 11" id="KW-0998">Cell outer membrane</keyword>
<keyword evidence="17" id="KW-1185">Reference proteome</keyword>
<feature type="domain" description="TonB-dependent receptor-like beta-barrel" evidence="14">
    <location>
        <begin position="285"/>
        <end position="750"/>
    </location>
</feature>
<dbReference type="InterPro" id="IPR039426">
    <property type="entry name" value="TonB-dep_rcpt-like"/>
</dbReference>
<dbReference type="AlphaFoldDB" id="A0A1T5CY05"/>
<keyword evidence="5 11" id="KW-0812">Transmembrane</keyword>
<protein>
    <submittedName>
        <fullName evidence="16">Outer membrane receptor proteins, mostly Fe transport</fullName>
    </submittedName>
</protein>
<evidence type="ECO:0000256" key="11">
    <source>
        <dbReference type="PROSITE-ProRule" id="PRU01360"/>
    </source>
</evidence>
<dbReference type="InterPro" id="IPR000531">
    <property type="entry name" value="Beta-barrel_TonB"/>
</dbReference>
<comment type="similarity">
    <text evidence="11 12">Belongs to the TonB-dependent receptor family.</text>
</comment>
<dbReference type="InterPro" id="IPR012910">
    <property type="entry name" value="Plug_dom"/>
</dbReference>
<keyword evidence="7" id="KW-0406">Ion transport</keyword>
<dbReference type="RefSeq" id="WP_079648296.1">
    <property type="nucleotide sequence ID" value="NZ_FUYM01000004.1"/>
</dbReference>
<evidence type="ECO:0000256" key="13">
    <source>
        <dbReference type="SAM" id="SignalP"/>
    </source>
</evidence>
<dbReference type="STRING" id="439228.SAMN06295920_104410"/>
<keyword evidence="13" id="KW-0732">Signal</keyword>
<keyword evidence="16" id="KW-0675">Receptor</keyword>
<evidence type="ECO:0000256" key="12">
    <source>
        <dbReference type="RuleBase" id="RU003357"/>
    </source>
</evidence>
<accession>A0A1T5CY05</accession>
<dbReference type="GO" id="GO:0006826">
    <property type="term" value="P:iron ion transport"/>
    <property type="evidence" value="ECO:0007669"/>
    <property type="project" value="UniProtKB-KW"/>
</dbReference>
<evidence type="ECO:0000259" key="14">
    <source>
        <dbReference type="Pfam" id="PF00593"/>
    </source>
</evidence>
<keyword evidence="8 12" id="KW-0798">TonB box</keyword>
<evidence type="ECO:0000256" key="2">
    <source>
        <dbReference type="ARBA" id="ARBA00022448"/>
    </source>
</evidence>
<evidence type="ECO:0000256" key="1">
    <source>
        <dbReference type="ARBA" id="ARBA00004571"/>
    </source>
</evidence>
<dbReference type="EMBL" id="FUYM01000004">
    <property type="protein sequence ID" value="SKB64398.1"/>
    <property type="molecule type" value="Genomic_DNA"/>
</dbReference>
<evidence type="ECO:0000256" key="6">
    <source>
        <dbReference type="ARBA" id="ARBA00023004"/>
    </source>
</evidence>
<dbReference type="Pfam" id="PF07715">
    <property type="entry name" value="Plug"/>
    <property type="match status" value="1"/>
</dbReference>
<sequence>MANSTIARLLAASCLTVVASQGLTTPLHAAEAAPAVADDPAEIIVTANKREESARTVPMSLTIASGDKLLSAGVRSPEDLVKIVPGLTVQPSPFNTPVYTMRGIGFYETSLSAAPTVAVYVDEVPLPFSATTKLAVLDLQRVEVLKGPQGTLFGQNTTGGAINYIAAQPTAALAAGADLTLSRFSTYDAQGFVSGPLSDRLSARVAARVVQGGPWQKSITRNDDLGKVKQLQGRAIVTWDAGPDFTVRAMLSAWQDRGDTQAPQLLVDSCGASTAGTCGNPEAAAFRAYPRPPRDNRSADWGAGVYGRANKRDDSFIQGSLRLEKGLTDNLKLISITSYSRYKTDSVQDFDGTTLNSADNNTTGYIHAFSQELRLNADFDKVRITSGLNYDRFNVYDRIFYNIGQSVSADPLYFVPGHLLPEYTYSFTHQISKTYAAFLNGEVQLTDRVKLTAGARYTNVRRSFSGCSFVLGVTADWFNQIFGTSLADGQCSVFTPNFPQTYDPLLFDKLNEDNLSWNAVVDYKLSDKAMVYGRIAKGYKAGSFPTASVVSYTGLLPVHQESVLTYELGLKASLPDRLGELTIAGFYNDYKNKQLRSRKPDPLFGTLDGLVQIPSSWSKGIEASLTLRPVDGLTLSAGGTYLQTRVTRYDGFDAFGTPTNFKGQRFPYAPKWSLVGDAEYRFPLGTGHEGYAGVSAVYNSATSSVLANRDTAFTSADTRQVIKAYTLIDVRAGVSFGENKVKVGAFVRNLTNKYYWTNVLDSLSSIVRFTGMPRTYGLQASWRY</sequence>
<evidence type="ECO:0000259" key="15">
    <source>
        <dbReference type="Pfam" id="PF07715"/>
    </source>
</evidence>
<dbReference type="OrthoDB" id="7455607at2"/>
<organism evidence="16 17">
    <name type="scientific">Rhizorhabdus histidinilytica</name>
    <dbReference type="NCBI Taxonomy" id="439228"/>
    <lineage>
        <taxon>Bacteria</taxon>
        <taxon>Pseudomonadati</taxon>
        <taxon>Pseudomonadota</taxon>
        <taxon>Alphaproteobacteria</taxon>
        <taxon>Sphingomonadales</taxon>
        <taxon>Sphingomonadaceae</taxon>
        <taxon>Rhizorhabdus</taxon>
    </lineage>
</organism>
<evidence type="ECO:0000256" key="8">
    <source>
        <dbReference type="ARBA" id="ARBA00023077"/>
    </source>
</evidence>
<dbReference type="PANTHER" id="PTHR32552">
    <property type="entry name" value="FERRICHROME IRON RECEPTOR-RELATED"/>
    <property type="match status" value="1"/>
</dbReference>
<dbReference type="PANTHER" id="PTHR32552:SF81">
    <property type="entry name" value="TONB-DEPENDENT OUTER MEMBRANE RECEPTOR"/>
    <property type="match status" value="1"/>
</dbReference>
<evidence type="ECO:0000256" key="4">
    <source>
        <dbReference type="ARBA" id="ARBA00022496"/>
    </source>
</evidence>
<dbReference type="SUPFAM" id="SSF56935">
    <property type="entry name" value="Porins"/>
    <property type="match status" value="1"/>
</dbReference>
<reference evidence="17" key="1">
    <citation type="submission" date="2017-02" db="EMBL/GenBank/DDBJ databases">
        <authorList>
            <person name="Varghese N."/>
            <person name="Submissions S."/>
        </authorList>
    </citation>
    <scope>NUCLEOTIDE SEQUENCE [LARGE SCALE GENOMIC DNA]</scope>
    <source>
        <strain evidence="17">UM2</strain>
    </source>
</reference>
<keyword evidence="9 11" id="KW-0472">Membrane</keyword>
<feature type="chain" id="PRO_5010555773" evidence="13">
    <location>
        <begin position="30"/>
        <end position="784"/>
    </location>
</feature>
<evidence type="ECO:0000256" key="7">
    <source>
        <dbReference type="ARBA" id="ARBA00023065"/>
    </source>
</evidence>
<proteinExistence type="inferred from homology"/>